<name>A0A4E0RFF4_FASHE</name>
<reference evidence="2" key="1">
    <citation type="submission" date="2019-03" db="EMBL/GenBank/DDBJ databases">
        <title>Improved annotation for the trematode Fasciola hepatica.</title>
        <authorList>
            <person name="Choi Y.-J."/>
            <person name="Martin J."/>
            <person name="Mitreva M."/>
        </authorList>
    </citation>
    <scope>NUCLEOTIDE SEQUENCE [LARGE SCALE GENOMIC DNA]</scope>
</reference>
<keyword evidence="3" id="KW-1185">Reference proteome</keyword>
<accession>A0A4E0RFF4</accession>
<feature type="compositionally biased region" description="Basic and acidic residues" evidence="1">
    <location>
        <begin position="143"/>
        <end position="153"/>
    </location>
</feature>
<dbReference type="Proteomes" id="UP000230066">
    <property type="component" value="Unassembled WGS sequence"/>
</dbReference>
<feature type="region of interest" description="Disordered" evidence="1">
    <location>
        <begin position="143"/>
        <end position="162"/>
    </location>
</feature>
<evidence type="ECO:0000256" key="1">
    <source>
        <dbReference type="SAM" id="MobiDB-lite"/>
    </source>
</evidence>
<gene>
    <name evidence="2" type="ORF">D915_009381</name>
</gene>
<comment type="caution">
    <text evidence="2">The sequence shown here is derived from an EMBL/GenBank/DDBJ whole genome shotgun (WGS) entry which is preliminary data.</text>
</comment>
<evidence type="ECO:0000313" key="2">
    <source>
        <dbReference type="EMBL" id="THD19977.1"/>
    </source>
</evidence>
<evidence type="ECO:0000313" key="3">
    <source>
        <dbReference type="Proteomes" id="UP000230066"/>
    </source>
</evidence>
<dbReference type="AlphaFoldDB" id="A0A4E0RFF4"/>
<proteinExistence type="predicted"/>
<sequence>MVLSSRPLLYRTNLKFQKMVVSSYLILDFQGLSVRRRDPLPEWDPTVYYRTLIISELPNVDDIKLTSLTEFFTTEGLPPTLLRFFTPGRKIPSDLKRSQAMHPFLGTKPSAVVEFGSREAASKALSVIRQRCSTAYIHFLSDGARKTSDENPKKKEKKEKRA</sequence>
<organism evidence="2 3">
    <name type="scientific">Fasciola hepatica</name>
    <name type="common">Liver fluke</name>
    <dbReference type="NCBI Taxonomy" id="6192"/>
    <lineage>
        <taxon>Eukaryota</taxon>
        <taxon>Metazoa</taxon>
        <taxon>Spiralia</taxon>
        <taxon>Lophotrochozoa</taxon>
        <taxon>Platyhelminthes</taxon>
        <taxon>Trematoda</taxon>
        <taxon>Digenea</taxon>
        <taxon>Plagiorchiida</taxon>
        <taxon>Echinostomata</taxon>
        <taxon>Echinostomatoidea</taxon>
        <taxon>Fasciolidae</taxon>
        <taxon>Fasciola</taxon>
    </lineage>
</organism>
<protein>
    <submittedName>
        <fullName evidence="2">Uncharacterized protein</fullName>
    </submittedName>
</protein>
<dbReference type="EMBL" id="JXXN02005319">
    <property type="protein sequence ID" value="THD19977.1"/>
    <property type="molecule type" value="Genomic_DNA"/>
</dbReference>